<feature type="compositionally biased region" description="Basic residues" evidence="1">
    <location>
        <begin position="176"/>
        <end position="196"/>
    </location>
</feature>
<comment type="caution">
    <text evidence="2">The sequence shown here is derived from an EMBL/GenBank/DDBJ whole genome shotgun (WGS) entry which is preliminary data.</text>
</comment>
<reference evidence="2" key="1">
    <citation type="submission" date="2019-08" db="EMBL/GenBank/DDBJ databases">
        <authorList>
            <person name="Kucharzyk K."/>
            <person name="Murdoch R.W."/>
            <person name="Higgins S."/>
            <person name="Loffler F."/>
        </authorList>
    </citation>
    <scope>NUCLEOTIDE SEQUENCE</scope>
</reference>
<feature type="region of interest" description="Disordered" evidence="1">
    <location>
        <begin position="26"/>
        <end position="75"/>
    </location>
</feature>
<evidence type="ECO:0000256" key="1">
    <source>
        <dbReference type="SAM" id="MobiDB-lite"/>
    </source>
</evidence>
<name>A0A645CLR5_9ZZZZ</name>
<evidence type="ECO:0000313" key="2">
    <source>
        <dbReference type="EMBL" id="MPM77990.1"/>
    </source>
</evidence>
<organism evidence="2">
    <name type="scientific">bioreactor metagenome</name>
    <dbReference type="NCBI Taxonomy" id="1076179"/>
    <lineage>
        <taxon>unclassified sequences</taxon>
        <taxon>metagenomes</taxon>
        <taxon>ecological metagenomes</taxon>
    </lineage>
</organism>
<dbReference type="EMBL" id="VSSQ01028316">
    <property type="protein sequence ID" value="MPM77990.1"/>
    <property type="molecule type" value="Genomic_DNA"/>
</dbReference>
<feature type="region of interest" description="Disordered" evidence="1">
    <location>
        <begin position="95"/>
        <end position="210"/>
    </location>
</feature>
<feature type="compositionally biased region" description="Basic and acidic residues" evidence="1">
    <location>
        <begin position="103"/>
        <end position="157"/>
    </location>
</feature>
<proteinExistence type="predicted"/>
<sequence length="210" mass="21760">MARLLSKRCGVGAKVSFFCAMDTGKEENDGGKTGSMAEGKGGAFSRSALRRGGPDGGGSRAAAKTKRAQRAFGRGAEVHGADFFGAVRGFSGDCADCGGGGVHRPEGRGERGGHFGGDHHERDSGNGSDREGRVVAGKPEKNVRPHSEGAARRRDSGDSGARSRGGRRGVSGRGGRGVRRRAAAGVRRFKGRRERPHRREPAGGEGHGGD</sequence>
<feature type="compositionally biased region" description="Basic and acidic residues" evidence="1">
    <location>
        <begin position="197"/>
        <end position="210"/>
    </location>
</feature>
<protein>
    <submittedName>
        <fullName evidence="2">Uncharacterized protein</fullName>
    </submittedName>
</protein>
<accession>A0A645CLR5</accession>
<gene>
    <name evidence="2" type="ORF">SDC9_125000</name>
</gene>
<dbReference type="AlphaFoldDB" id="A0A645CLR5"/>